<dbReference type="PRINTS" id="PR00081">
    <property type="entry name" value="GDHRDH"/>
</dbReference>
<dbReference type="InterPro" id="IPR002347">
    <property type="entry name" value="SDR_fam"/>
</dbReference>
<name>A0A2T8HK12_9SPHI</name>
<dbReference type="PANTHER" id="PTHR43157">
    <property type="entry name" value="PHOSPHATIDYLINOSITOL-GLYCAN BIOSYNTHESIS CLASS F PROTEIN-RELATED"/>
    <property type="match status" value="1"/>
</dbReference>
<dbReference type="PANTHER" id="PTHR43157:SF31">
    <property type="entry name" value="PHOSPHATIDYLINOSITOL-GLYCAN BIOSYNTHESIS CLASS F PROTEIN"/>
    <property type="match status" value="1"/>
</dbReference>
<dbReference type="RefSeq" id="WP_116775355.1">
    <property type="nucleotide sequence ID" value="NZ_QDKG01000002.1"/>
</dbReference>
<organism evidence="2 3">
    <name type="scientific">Sphingobacterium corticibacter</name>
    <dbReference type="NCBI Taxonomy" id="2171749"/>
    <lineage>
        <taxon>Bacteria</taxon>
        <taxon>Pseudomonadati</taxon>
        <taxon>Bacteroidota</taxon>
        <taxon>Sphingobacteriia</taxon>
        <taxon>Sphingobacteriales</taxon>
        <taxon>Sphingobacteriaceae</taxon>
        <taxon>Sphingobacterium</taxon>
    </lineage>
</organism>
<evidence type="ECO:0000313" key="2">
    <source>
        <dbReference type="EMBL" id="PVH25784.1"/>
    </source>
</evidence>
<proteinExistence type="predicted"/>
<dbReference type="EMBL" id="QDKG01000002">
    <property type="protein sequence ID" value="PVH25784.1"/>
    <property type="molecule type" value="Genomic_DNA"/>
</dbReference>
<evidence type="ECO:0000313" key="3">
    <source>
        <dbReference type="Proteomes" id="UP000245627"/>
    </source>
</evidence>
<dbReference type="Pfam" id="PF00106">
    <property type="entry name" value="adh_short"/>
    <property type="match status" value="1"/>
</dbReference>
<dbReference type="GO" id="GO:0016491">
    <property type="term" value="F:oxidoreductase activity"/>
    <property type="evidence" value="ECO:0007669"/>
    <property type="project" value="UniProtKB-KW"/>
</dbReference>
<keyword evidence="3" id="KW-1185">Reference proteome</keyword>
<dbReference type="InterPro" id="IPR036291">
    <property type="entry name" value="NAD(P)-bd_dom_sf"/>
</dbReference>
<dbReference type="OrthoDB" id="597510at2"/>
<dbReference type="Gene3D" id="3.40.50.720">
    <property type="entry name" value="NAD(P)-binding Rossmann-like Domain"/>
    <property type="match status" value="1"/>
</dbReference>
<protein>
    <submittedName>
        <fullName evidence="2">Ketoreductase</fullName>
    </submittedName>
</protein>
<evidence type="ECO:0000256" key="1">
    <source>
        <dbReference type="ARBA" id="ARBA00023002"/>
    </source>
</evidence>
<comment type="caution">
    <text evidence="2">The sequence shown here is derived from an EMBL/GenBank/DDBJ whole genome shotgun (WGS) entry which is preliminary data.</text>
</comment>
<keyword evidence="1" id="KW-0560">Oxidoreductase</keyword>
<sequence>MDSQILLITGATRGLGKAALLELAKQGYTIVFVARKEEDGMKVRDEIIAKSANDRIDYILGDLMDLKSIHQLVDDFKAKHDHLDVLLQVAGANFGKSREVTVDGIEKTIALNLVAPYLLNILLLESLSKSNEARIVMTASVAYSLMAKPDFDDVELKENYTSNSAYGNSKLFLMLMAEQLVKKLKERGSNITVNTLHPGFVMNDKMRDFAFDKGFLGRAILYPLMKLITKTSEQGAESAIYLASSPDVKGKTGLYFSNSKPAKVNQKNFSDENRKAIWKYCEEITGIRID</sequence>
<dbReference type="AlphaFoldDB" id="A0A2T8HK12"/>
<dbReference type="SUPFAM" id="SSF51735">
    <property type="entry name" value="NAD(P)-binding Rossmann-fold domains"/>
    <property type="match status" value="1"/>
</dbReference>
<gene>
    <name evidence="2" type="ORF">DC487_07575</name>
</gene>
<accession>A0A2T8HK12</accession>
<dbReference type="Proteomes" id="UP000245627">
    <property type="component" value="Unassembled WGS sequence"/>
</dbReference>
<reference evidence="2 3" key="1">
    <citation type="submission" date="2018-04" db="EMBL/GenBank/DDBJ databases">
        <title>Sphingobacterium cortibacter sp. nov.</title>
        <authorList>
            <person name="Li Y."/>
        </authorList>
    </citation>
    <scope>NUCLEOTIDE SEQUENCE [LARGE SCALE GENOMIC DNA]</scope>
    <source>
        <strain evidence="2 3">2c-3</strain>
    </source>
</reference>